<reference evidence="4 5" key="1">
    <citation type="submission" date="2016-03" db="EMBL/GenBank/DDBJ databases">
        <title>Shallow-sea hydrothermal system.</title>
        <authorList>
            <person name="Tang K."/>
        </authorList>
    </citation>
    <scope>NUCLEOTIDE SEQUENCE [LARGE SCALE GENOMIC DNA]</scope>
    <source>
        <strain evidence="4 5">JLT9</strain>
    </source>
</reference>
<evidence type="ECO:0000313" key="5">
    <source>
        <dbReference type="Proteomes" id="UP000092482"/>
    </source>
</evidence>
<evidence type="ECO:0000256" key="1">
    <source>
        <dbReference type="SAM" id="MobiDB-lite"/>
    </source>
</evidence>
<dbReference type="RefSeq" id="WP_066638951.1">
    <property type="nucleotide sequence ID" value="NZ_CP014989.1"/>
</dbReference>
<organism evidence="4 5">
    <name type="scientific">Serinicoccus hydrothermalis</name>
    <dbReference type="NCBI Taxonomy" id="1758689"/>
    <lineage>
        <taxon>Bacteria</taxon>
        <taxon>Bacillati</taxon>
        <taxon>Actinomycetota</taxon>
        <taxon>Actinomycetes</taxon>
        <taxon>Micrococcales</taxon>
        <taxon>Ornithinimicrobiaceae</taxon>
        <taxon>Serinicoccus</taxon>
    </lineage>
</organism>
<sequence>MNADRPRDPRHTDDDRAEALLRRAGAVESTPSPGVWDRIRADVEEAEPPPGATPWPSRRRHTPAPARWPLLAAAAVGALVAWLGTAVLGGDGADDDRVVVADTTLEDLPDAGGAVEGGAEVVAVDGVQRLRVQLDERPDAGDGYLEVWLLRPDVSGMVTLGVISGSEGEFTLPDGVDVADYPVVDISREQLDGNPTHGGESVVRGELRPASAGQAGSPSLD</sequence>
<gene>
    <name evidence="4" type="ORF">SGUI_1744</name>
</gene>
<protein>
    <recommendedName>
        <fullName evidence="3">Anti-sigma K factor RskA C-terminal domain-containing protein</fullName>
    </recommendedName>
</protein>
<keyword evidence="2" id="KW-0812">Transmembrane</keyword>
<dbReference type="EMBL" id="CP014989">
    <property type="protein sequence ID" value="ANS79140.1"/>
    <property type="molecule type" value="Genomic_DNA"/>
</dbReference>
<dbReference type="PATRIC" id="fig|1758689.4.peg.1808"/>
<name>A0A1B1NCF6_9MICO</name>
<dbReference type="GO" id="GO:0005886">
    <property type="term" value="C:plasma membrane"/>
    <property type="evidence" value="ECO:0007669"/>
    <property type="project" value="InterPro"/>
</dbReference>
<keyword evidence="2" id="KW-1133">Transmembrane helix</keyword>
<dbReference type="KEGG" id="serj:SGUI_1744"/>
<evidence type="ECO:0000256" key="2">
    <source>
        <dbReference type="SAM" id="Phobius"/>
    </source>
</evidence>
<evidence type="ECO:0000259" key="3">
    <source>
        <dbReference type="Pfam" id="PF10099"/>
    </source>
</evidence>
<dbReference type="Proteomes" id="UP000092482">
    <property type="component" value="Chromosome"/>
</dbReference>
<dbReference type="AlphaFoldDB" id="A0A1B1NCF6"/>
<feature type="domain" description="Anti-sigma K factor RskA C-terminal" evidence="3">
    <location>
        <begin position="72"/>
        <end position="199"/>
    </location>
</feature>
<proteinExistence type="predicted"/>
<keyword evidence="5" id="KW-1185">Reference proteome</keyword>
<dbReference type="OrthoDB" id="4328740at2"/>
<keyword evidence="2" id="KW-0472">Membrane</keyword>
<dbReference type="Pfam" id="PF10099">
    <property type="entry name" value="RskA_C"/>
    <property type="match status" value="1"/>
</dbReference>
<dbReference type="STRING" id="1758689.SGUI_1744"/>
<feature type="transmembrane region" description="Helical" evidence="2">
    <location>
        <begin position="68"/>
        <end position="88"/>
    </location>
</feature>
<accession>A0A1B1NCF6</accession>
<feature type="region of interest" description="Disordered" evidence="1">
    <location>
        <begin position="23"/>
        <end position="61"/>
    </location>
</feature>
<evidence type="ECO:0000313" key="4">
    <source>
        <dbReference type="EMBL" id="ANS79140.1"/>
    </source>
</evidence>
<dbReference type="InterPro" id="IPR018764">
    <property type="entry name" value="RskA_C"/>
</dbReference>
<feature type="region of interest" description="Disordered" evidence="1">
    <location>
        <begin position="188"/>
        <end position="221"/>
    </location>
</feature>